<gene>
    <name evidence="2" type="ORF">D5039_07520</name>
</gene>
<evidence type="ECO:0000313" key="2">
    <source>
        <dbReference type="EMBL" id="MCW5321017.1"/>
    </source>
</evidence>
<dbReference type="PANTHER" id="PTHR34227">
    <property type="entry name" value="CHAPERONE PROTEIN YCDY"/>
    <property type="match status" value="1"/>
</dbReference>
<comment type="caution">
    <text evidence="2">The sequence shown here is derived from an EMBL/GenBank/DDBJ whole genome shotgun (WGS) entry which is preliminary data.</text>
</comment>
<protein>
    <submittedName>
        <fullName evidence="2">Molecular chaperone</fullName>
    </submittedName>
</protein>
<dbReference type="PANTHER" id="PTHR34227:SF1">
    <property type="entry name" value="DIMETHYL SULFOXIDE REDUCTASE CHAPERONE-RELATED"/>
    <property type="match status" value="1"/>
</dbReference>
<evidence type="ECO:0000313" key="3">
    <source>
        <dbReference type="Proteomes" id="UP001208935"/>
    </source>
</evidence>
<dbReference type="Proteomes" id="UP001208935">
    <property type="component" value="Unassembled WGS sequence"/>
</dbReference>
<proteinExistence type="predicted"/>
<organism evidence="2 3">
    <name type="scientific">Verminephrobacter aporrectodeae subsp. tuberculatae</name>
    <dbReference type="NCBI Taxonomy" id="1110392"/>
    <lineage>
        <taxon>Bacteria</taxon>
        <taxon>Pseudomonadati</taxon>
        <taxon>Pseudomonadota</taxon>
        <taxon>Betaproteobacteria</taxon>
        <taxon>Burkholderiales</taxon>
        <taxon>Comamonadaceae</taxon>
        <taxon>Verminephrobacter</taxon>
    </lineage>
</organism>
<keyword evidence="3" id="KW-1185">Reference proteome</keyword>
<sequence>MSTPSACPLPPGSSAALDEEAARAELYGLLAQLYYAAPGAALLSALRGAPTGAPQAGDCLQEPWQQLVDAARALSDAAIAQEFAHLFGGVGKPALYLYGSHYLSGFLNEKPLARLRGDLDRMGLARAEAIPETEDHIACLCEAMRYLIAGDDPAVCTLGAQRNFFTTHLQPWVRPLCDALQAHPLAHFYCALARFTRAFMAVETQGFEMFDGA</sequence>
<dbReference type="InterPro" id="IPR036411">
    <property type="entry name" value="TorD-like_sf"/>
</dbReference>
<evidence type="ECO:0000256" key="1">
    <source>
        <dbReference type="ARBA" id="ARBA00023186"/>
    </source>
</evidence>
<dbReference type="InterPro" id="IPR050289">
    <property type="entry name" value="TorD/DmsD_chaperones"/>
</dbReference>
<dbReference type="EMBL" id="QZCW01000001">
    <property type="protein sequence ID" value="MCW5321017.1"/>
    <property type="molecule type" value="Genomic_DNA"/>
</dbReference>
<keyword evidence="1" id="KW-0143">Chaperone</keyword>
<dbReference type="Gene3D" id="1.10.3480.10">
    <property type="entry name" value="TorD-like"/>
    <property type="match status" value="1"/>
</dbReference>
<name>A0ABT3KRS4_9BURK</name>
<dbReference type="RefSeq" id="WP_265281638.1">
    <property type="nucleotide sequence ID" value="NZ_QZCW01000001.1"/>
</dbReference>
<dbReference type="InterPro" id="IPR020945">
    <property type="entry name" value="DMSO/NO3_reduct_chaperone"/>
</dbReference>
<dbReference type="Pfam" id="PF02613">
    <property type="entry name" value="Nitrate_red_del"/>
    <property type="match status" value="1"/>
</dbReference>
<accession>A0ABT3KRS4</accession>
<reference evidence="3" key="1">
    <citation type="submission" date="2023-07" db="EMBL/GenBank/DDBJ databases">
        <title>Verminephrobacter genomes.</title>
        <authorList>
            <person name="Lund M.B."/>
        </authorList>
    </citation>
    <scope>NUCLEOTIDE SEQUENCE [LARGE SCALE GENOMIC DNA]</scope>
    <source>
        <strain evidence="3">AtM5-05</strain>
    </source>
</reference>
<dbReference type="SUPFAM" id="SSF89155">
    <property type="entry name" value="TorD-like"/>
    <property type="match status" value="1"/>
</dbReference>